<name>A0A2Z7CGC1_9LAMI</name>
<evidence type="ECO:0000313" key="3">
    <source>
        <dbReference type="EMBL" id="KZV46070.1"/>
    </source>
</evidence>
<gene>
    <name evidence="3" type="ORF">F511_29840</name>
</gene>
<dbReference type="Proteomes" id="UP000250235">
    <property type="component" value="Unassembled WGS sequence"/>
</dbReference>
<evidence type="ECO:0000256" key="1">
    <source>
        <dbReference type="SAM" id="MobiDB-lite"/>
    </source>
</evidence>
<evidence type="ECO:0000313" key="4">
    <source>
        <dbReference type="Proteomes" id="UP000250235"/>
    </source>
</evidence>
<accession>A0A2Z7CGC1</accession>
<keyword evidence="4" id="KW-1185">Reference proteome</keyword>
<reference evidence="3 4" key="1">
    <citation type="journal article" date="2015" name="Proc. Natl. Acad. Sci. U.S.A.">
        <title>The resurrection genome of Boea hygrometrica: A blueprint for survival of dehydration.</title>
        <authorList>
            <person name="Xiao L."/>
            <person name="Yang G."/>
            <person name="Zhang L."/>
            <person name="Yang X."/>
            <person name="Zhao S."/>
            <person name="Ji Z."/>
            <person name="Zhou Q."/>
            <person name="Hu M."/>
            <person name="Wang Y."/>
            <person name="Chen M."/>
            <person name="Xu Y."/>
            <person name="Jin H."/>
            <person name="Xiao X."/>
            <person name="Hu G."/>
            <person name="Bao F."/>
            <person name="Hu Y."/>
            <person name="Wan P."/>
            <person name="Li L."/>
            <person name="Deng X."/>
            <person name="Kuang T."/>
            <person name="Xiang C."/>
            <person name="Zhu J.K."/>
            <person name="Oliver M.J."/>
            <person name="He Y."/>
        </authorList>
    </citation>
    <scope>NUCLEOTIDE SEQUENCE [LARGE SCALE GENOMIC DNA]</scope>
    <source>
        <strain evidence="4">cv. XS01</strain>
    </source>
</reference>
<organism evidence="3 4">
    <name type="scientific">Dorcoceras hygrometricum</name>
    <dbReference type="NCBI Taxonomy" id="472368"/>
    <lineage>
        <taxon>Eukaryota</taxon>
        <taxon>Viridiplantae</taxon>
        <taxon>Streptophyta</taxon>
        <taxon>Embryophyta</taxon>
        <taxon>Tracheophyta</taxon>
        <taxon>Spermatophyta</taxon>
        <taxon>Magnoliopsida</taxon>
        <taxon>eudicotyledons</taxon>
        <taxon>Gunneridae</taxon>
        <taxon>Pentapetalae</taxon>
        <taxon>asterids</taxon>
        <taxon>lamiids</taxon>
        <taxon>Lamiales</taxon>
        <taxon>Gesneriaceae</taxon>
        <taxon>Didymocarpoideae</taxon>
        <taxon>Trichosporeae</taxon>
        <taxon>Loxocarpinae</taxon>
        <taxon>Dorcoceras</taxon>
    </lineage>
</organism>
<dbReference type="EMBL" id="KQ995719">
    <property type="protein sequence ID" value="KZV46070.1"/>
    <property type="molecule type" value="Genomic_DNA"/>
</dbReference>
<protein>
    <submittedName>
        <fullName evidence="3">Uncharacterized protein</fullName>
    </submittedName>
</protein>
<evidence type="ECO:0000256" key="2">
    <source>
        <dbReference type="SAM" id="SignalP"/>
    </source>
</evidence>
<feature type="signal peptide" evidence="2">
    <location>
        <begin position="1"/>
        <end position="16"/>
    </location>
</feature>
<sequence length="277" mass="30664">MAHCSFFALLFQFLKALKRACTYEPVPVYTKTMNRPVYTVLTTCAPQSWFLQNDVSSEPDSNIQLSIPRVACDDNDELTIYDEVMALMFHTLESSELRGFLGVPGCADIIILVRSSCATTQPTIAGHWYSGATTQTATTISTLDLSGTTNQPANGIRLNISRKTQLQQLAQIRYSPASQKLKREMPTGPNLSRYYKSAYTKAQPAYNLKLRSKERKNLGTTIAKLSNSATTSRSFNSSIQVSKLVSIESPKEDELSATNLAPNGGVNRRKSREIGFE</sequence>
<feature type="chain" id="PRO_5016347142" evidence="2">
    <location>
        <begin position="17"/>
        <end position="277"/>
    </location>
</feature>
<feature type="region of interest" description="Disordered" evidence="1">
    <location>
        <begin position="249"/>
        <end position="277"/>
    </location>
</feature>
<keyword evidence="2" id="KW-0732">Signal</keyword>
<dbReference type="AlphaFoldDB" id="A0A2Z7CGC1"/>
<proteinExistence type="predicted"/>